<dbReference type="Pfam" id="PF08241">
    <property type="entry name" value="Methyltransf_11"/>
    <property type="match status" value="1"/>
</dbReference>
<evidence type="ECO:0000313" key="3">
    <source>
        <dbReference type="Proteomes" id="UP000236316"/>
    </source>
</evidence>
<dbReference type="GO" id="GO:0032259">
    <property type="term" value="P:methylation"/>
    <property type="evidence" value="ECO:0007669"/>
    <property type="project" value="UniProtKB-KW"/>
</dbReference>
<dbReference type="Gene3D" id="3.40.50.150">
    <property type="entry name" value="Vaccinia Virus protein VP39"/>
    <property type="match status" value="1"/>
</dbReference>
<dbReference type="KEGG" id="vg:35382221"/>
<feature type="domain" description="Methyltransferase type 11" evidence="1">
    <location>
        <begin position="147"/>
        <end position="241"/>
    </location>
</feature>
<dbReference type="SUPFAM" id="SSF53335">
    <property type="entry name" value="S-adenosyl-L-methionine-dependent methyltransferases"/>
    <property type="match status" value="1"/>
</dbReference>
<dbReference type="GO" id="GO:0008757">
    <property type="term" value="F:S-adenosylmethionine-dependent methyltransferase activity"/>
    <property type="evidence" value="ECO:0007669"/>
    <property type="project" value="InterPro"/>
</dbReference>
<dbReference type="InterPro" id="IPR013216">
    <property type="entry name" value="Methyltransf_11"/>
</dbReference>
<sequence>MALYDKLQETYLLLEEVNSDRKGIREDDDKITNILIGNMMQIVVLLNENMNDKEKILLNKIIGFVEEYEGFWRMRNKPLGYDGDYITISCLLDTNYEIEDRMKRIGKLYVHNLGITKQHILKLNESRLAVINTMKRKKGCKILYLSSGLCHELRDLDLSSAEVTLVDINKDCMDLNKQYFNKNNFNYVVGNPVTYLLKKCDEKKYDIILTGGLLDYVSPRYVKDFVQKCYDSLEEGGLLFVTNIDKDFPTTQTLKYISKWSLIQRDRNTMLDILGNRSDIKYDMHKDHTNLTWIIKAYKLPKCKL</sequence>
<protein>
    <submittedName>
        <fullName evidence="2">SAM-dependent methyltransferase</fullName>
    </submittedName>
</protein>
<gene>
    <name evidence="2" type="ORF">ORPV_433</name>
</gene>
<dbReference type="EMBL" id="LT906555">
    <property type="protein sequence ID" value="SNW62337.1"/>
    <property type="molecule type" value="Genomic_DNA"/>
</dbReference>
<keyword evidence="2" id="KW-0489">Methyltransferase</keyword>
<keyword evidence="3" id="KW-1185">Reference proteome</keyword>
<dbReference type="GeneID" id="35382221"/>
<evidence type="ECO:0000313" key="2">
    <source>
        <dbReference type="EMBL" id="SNW62337.1"/>
    </source>
</evidence>
<organism evidence="2">
    <name type="scientific">Orpheovirus IHUMI-LCC2</name>
    <dbReference type="NCBI Taxonomy" id="2023057"/>
    <lineage>
        <taxon>Viruses</taxon>
        <taxon>Varidnaviria</taxon>
        <taxon>Bamfordvirae</taxon>
        <taxon>Nucleocytoviricota</taxon>
        <taxon>Megaviricetes</taxon>
        <taxon>Pimascovirales</taxon>
        <taxon>Ocovirineae</taxon>
        <taxon>Orpheoviridae</taxon>
        <taxon>Alphaorpheovirus</taxon>
        <taxon>Alphaorpheovirus massiliense</taxon>
    </lineage>
</organism>
<dbReference type="RefSeq" id="YP_009448639.1">
    <property type="nucleotide sequence ID" value="NC_036594.1"/>
</dbReference>
<keyword evidence="2" id="KW-0808">Transferase</keyword>
<accession>A0A2I2L486</accession>
<dbReference type="Proteomes" id="UP000236316">
    <property type="component" value="Segment"/>
</dbReference>
<evidence type="ECO:0000259" key="1">
    <source>
        <dbReference type="Pfam" id="PF08241"/>
    </source>
</evidence>
<dbReference type="InterPro" id="IPR029063">
    <property type="entry name" value="SAM-dependent_MTases_sf"/>
</dbReference>
<name>A0A2I2L486_9VIRU</name>
<dbReference type="CDD" id="cd02440">
    <property type="entry name" value="AdoMet_MTases"/>
    <property type="match status" value="1"/>
</dbReference>
<proteinExistence type="predicted"/>
<reference evidence="2" key="1">
    <citation type="submission" date="2017-08" db="EMBL/GenBank/DDBJ databases">
        <authorList>
            <consortium name="Urmite Genomes"/>
        </authorList>
    </citation>
    <scope>NUCLEOTIDE SEQUENCE [LARGE SCALE GENOMIC DNA]</scope>
    <source>
        <strain evidence="2">IHUMI-LCC2</strain>
    </source>
</reference>